<feature type="transmembrane region" description="Helical" evidence="1">
    <location>
        <begin position="261"/>
        <end position="283"/>
    </location>
</feature>
<gene>
    <name evidence="2" type="ORF">C7383_102286</name>
</gene>
<dbReference type="EMBL" id="QGGY01000002">
    <property type="protein sequence ID" value="PWJ78150.1"/>
    <property type="molecule type" value="Genomic_DNA"/>
</dbReference>
<evidence type="ECO:0008006" key="4">
    <source>
        <dbReference type="Google" id="ProtNLM"/>
    </source>
</evidence>
<dbReference type="AlphaFoldDB" id="A0AB73T826"/>
<evidence type="ECO:0000256" key="1">
    <source>
        <dbReference type="SAM" id="Phobius"/>
    </source>
</evidence>
<evidence type="ECO:0000313" key="3">
    <source>
        <dbReference type="Proteomes" id="UP000245412"/>
    </source>
</evidence>
<keyword evidence="1" id="KW-1133">Transmembrane helix</keyword>
<dbReference type="Proteomes" id="UP000245412">
    <property type="component" value="Unassembled WGS sequence"/>
</dbReference>
<keyword evidence="3" id="KW-1185">Reference proteome</keyword>
<feature type="transmembrane region" description="Helical" evidence="1">
    <location>
        <begin position="132"/>
        <end position="162"/>
    </location>
</feature>
<proteinExistence type="predicted"/>
<feature type="transmembrane region" description="Helical" evidence="1">
    <location>
        <begin position="191"/>
        <end position="213"/>
    </location>
</feature>
<sequence length="302" mass="35258">MRNEKNLSMKNRVISYLRQAIYDCKRGFWFCWKRFLILFIIIIFFDFYITKRVIDYEHINRIKLSIGFWDYLFQIFQGMPANIVQNKMSFFELPAMWLLFHLFLTFCMSGYIQQEEQNFGQQVLLRTKSRGIWWSGKCCWCILGTAVYYCITYFVTALFALFRQGFQPGLSAQLHELLSHIDVSGIGNKNIFVILVLMPVILSTGLMLFQLLISSIFNPLVSMVVQTVILSVSGYFCTPFLPGNYLMLMRLSPVSGENIKWEYGISYGILLIAACLLTGKIYYSRKDLCGLNYKQNLPRRGK</sequence>
<protein>
    <recommendedName>
        <fullName evidence="4">ABC transporter permease</fullName>
    </recommendedName>
</protein>
<dbReference type="RefSeq" id="WP_109625083.1">
    <property type="nucleotide sequence ID" value="NZ_JANKBK010000002.1"/>
</dbReference>
<keyword evidence="1" id="KW-0812">Transmembrane</keyword>
<evidence type="ECO:0000313" key="2">
    <source>
        <dbReference type="EMBL" id="PWJ78150.1"/>
    </source>
</evidence>
<feature type="transmembrane region" description="Helical" evidence="1">
    <location>
        <begin position="220"/>
        <end position="241"/>
    </location>
</feature>
<reference evidence="2 3" key="1">
    <citation type="submission" date="2018-05" db="EMBL/GenBank/DDBJ databases">
        <authorList>
            <person name="Goeker M."/>
            <person name="Huntemann M."/>
            <person name="Clum A."/>
            <person name="Pillay M."/>
            <person name="Palaniappan K."/>
            <person name="Varghese N."/>
            <person name="Mikhailova N."/>
            <person name="Stamatis D."/>
            <person name="Reddy T."/>
            <person name="Daum C."/>
            <person name="Shapiro N."/>
            <person name="Ivanova N."/>
            <person name="Kyrpides N."/>
            <person name="Woyke T."/>
        </authorList>
    </citation>
    <scope>NUCLEOTIDE SEQUENCE [LARGE SCALE GENOMIC DNA]</scope>
    <source>
        <strain evidence="2 3">DSM 26524</strain>
    </source>
</reference>
<keyword evidence="1" id="KW-0472">Membrane</keyword>
<name>A0AB73T826_9FIRM</name>
<organism evidence="2 3">
    <name type="scientific">Murimonas intestini</name>
    <dbReference type="NCBI Taxonomy" id="1337051"/>
    <lineage>
        <taxon>Bacteria</taxon>
        <taxon>Bacillati</taxon>
        <taxon>Bacillota</taxon>
        <taxon>Clostridia</taxon>
        <taxon>Lachnospirales</taxon>
        <taxon>Lachnospiraceae</taxon>
        <taxon>Murimonas</taxon>
    </lineage>
</organism>
<accession>A0AB73T826</accession>
<feature type="transmembrane region" description="Helical" evidence="1">
    <location>
        <begin position="35"/>
        <end position="54"/>
    </location>
</feature>
<comment type="caution">
    <text evidence="2">The sequence shown here is derived from an EMBL/GenBank/DDBJ whole genome shotgun (WGS) entry which is preliminary data.</text>
</comment>
<feature type="transmembrane region" description="Helical" evidence="1">
    <location>
        <begin position="95"/>
        <end position="112"/>
    </location>
</feature>